<dbReference type="Pfam" id="PF03279">
    <property type="entry name" value="Lip_A_acyltrans"/>
    <property type="match status" value="1"/>
</dbReference>
<keyword evidence="6" id="KW-0012">Acyltransferase</keyword>
<evidence type="ECO:0000256" key="2">
    <source>
        <dbReference type="ARBA" id="ARBA00022475"/>
    </source>
</evidence>
<dbReference type="EMBL" id="SMAI01000011">
    <property type="protein sequence ID" value="TCT02965.1"/>
    <property type="molecule type" value="Genomic_DNA"/>
</dbReference>
<dbReference type="InterPro" id="IPR004960">
    <property type="entry name" value="LipA_acyltrans"/>
</dbReference>
<keyword evidence="3" id="KW-0997">Cell inner membrane</keyword>
<dbReference type="PANTHER" id="PTHR30606">
    <property type="entry name" value="LIPID A BIOSYNTHESIS LAUROYL ACYLTRANSFERASE"/>
    <property type="match status" value="1"/>
</dbReference>
<reference evidence="8 9" key="1">
    <citation type="submission" date="2019-03" db="EMBL/GenBank/DDBJ databases">
        <title>Genomic Encyclopedia of Type Strains, Phase IV (KMG-IV): sequencing the most valuable type-strain genomes for metagenomic binning, comparative biology and taxonomic classification.</title>
        <authorList>
            <person name="Goeker M."/>
        </authorList>
    </citation>
    <scope>NUCLEOTIDE SEQUENCE [LARGE SCALE GENOMIC DNA]</scope>
    <source>
        <strain evidence="8 9">DSM 9035</strain>
    </source>
</reference>
<dbReference type="NCBIfam" id="NF005120">
    <property type="entry name" value="PRK06553.1"/>
    <property type="match status" value="1"/>
</dbReference>
<keyword evidence="2" id="KW-1003">Cell membrane</keyword>
<evidence type="ECO:0000256" key="3">
    <source>
        <dbReference type="ARBA" id="ARBA00022519"/>
    </source>
</evidence>
<keyword evidence="9" id="KW-1185">Reference proteome</keyword>
<dbReference type="GO" id="GO:0016746">
    <property type="term" value="F:acyltransferase activity"/>
    <property type="evidence" value="ECO:0007669"/>
    <property type="project" value="UniProtKB-KW"/>
</dbReference>
<dbReference type="GO" id="GO:0009247">
    <property type="term" value="P:glycolipid biosynthetic process"/>
    <property type="evidence" value="ECO:0007669"/>
    <property type="project" value="UniProtKB-ARBA"/>
</dbReference>
<dbReference type="AlphaFoldDB" id="A0A4R3LWD2"/>
<name>A0A4R3LWD2_9HYPH</name>
<dbReference type="CDD" id="cd07984">
    <property type="entry name" value="LPLAT_LABLAT-like"/>
    <property type="match status" value="1"/>
</dbReference>
<evidence type="ECO:0000313" key="9">
    <source>
        <dbReference type="Proteomes" id="UP000294664"/>
    </source>
</evidence>
<protein>
    <submittedName>
        <fullName evidence="8">KDO2-lipid IV(A) lauroyltransferase</fullName>
    </submittedName>
</protein>
<evidence type="ECO:0000256" key="7">
    <source>
        <dbReference type="SAM" id="Phobius"/>
    </source>
</evidence>
<gene>
    <name evidence="8" type="ORF">EDC64_111137</name>
</gene>
<feature type="transmembrane region" description="Helical" evidence="7">
    <location>
        <begin position="17"/>
        <end position="37"/>
    </location>
</feature>
<dbReference type="GO" id="GO:0005886">
    <property type="term" value="C:plasma membrane"/>
    <property type="evidence" value="ECO:0007669"/>
    <property type="project" value="UniProtKB-SubCell"/>
</dbReference>
<organism evidence="8 9">
    <name type="scientific">Aquabacter spiritensis</name>
    <dbReference type="NCBI Taxonomy" id="933073"/>
    <lineage>
        <taxon>Bacteria</taxon>
        <taxon>Pseudomonadati</taxon>
        <taxon>Pseudomonadota</taxon>
        <taxon>Alphaproteobacteria</taxon>
        <taxon>Hyphomicrobiales</taxon>
        <taxon>Xanthobacteraceae</taxon>
        <taxon>Aquabacter</taxon>
    </lineage>
</organism>
<keyword evidence="4 8" id="KW-0808">Transferase</keyword>
<keyword evidence="7" id="KW-0812">Transmembrane</keyword>
<feature type="transmembrane region" description="Helical" evidence="7">
    <location>
        <begin position="43"/>
        <end position="63"/>
    </location>
</feature>
<comment type="caution">
    <text evidence="8">The sequence shown here is derived from an EMBL/GenBank/DDBJ whole genome shotgun (WGS) entry which is preliminary data.</text>
</comment>
<keyword evidence="7" id="KW-1133">Transmembrane helix</keyword>
<sequence length="311" mass="35194">MSSLRALFVRIARRARLVLAPLWESLVVGTLRGLVWWSRLFPVSWSCAIIASLAKLCGPFFVVSRTARRNLRAAFPEKSGWEVWWLVVGVWDNLGRMAAEFAHLDRIWDYDPAHPDAGRIEIVGADIMARLRDDGRPALFFTAHTGNWELNAITGAKLGVPGGVLYRAPNIKKAADLIAEMRAQTMPGLVKASRHAGRQMARMLEDGAHIGMLVDQHWGQGVTVRFFGRPAATNPTLARLARQFDCPVHGMRVIRLPKGRFRIEITEEVPLPRDRDGRIDVEGAMQAVTSVIEGWVREYPAQWLWLHRRWR</sequence>
<evidence type="ECO:0000256" key="5">
    <source>
        <dbReference type="ARBA" id="ARBA00023136"/>
    </source>
</evidence>
<dbReference type="PANTHER" id="PTHR30606:SF9">
    <property type="entry name" value="LIPID A BIOSYNTHESIS LAUROYLTRANSFERASE"/>
    <property type="match status" value="1"/>
</dbReference>
<comment type="subcellular location">
    <subcellularLocation>
        <location evidence="1">Cell inner membrane</location>
    </subcellularLocation>
</comment>
<evidence type="ECO:0000256" key="1">
    <source>
        <dbReference type="ARBA" id="ARBA00004533"/>
    </source>
</evidence>
<evidence type="ECO:0000256" key="6">
    <source>
        <dbReference type="ARBA" id="ARBA00023315"/>
    </source>
</evidence>
<keyword evidence="5 7" id="KW-0472">Membrane</keyword>
<proteinExistence type="predicted"/>
<accession>A0A4R3LWD2</accession>
<dbReference type="Proteomes" id="UP000294664">
    <property type="component" value="Unassembled WGS sequence"/>
</dbReference>
<evidence type="ECO:0000256" key="4">
    <source>
        <dbReference type="ARBA" id="ARBA00022679"/>
    </source>
</evidence>
<evidence type="ECO:0000313" key="8">
    <source>
        <dbReference type="EMBL" id="TCT02965.1"/>
    </source>
</evidence>